<organism evidence="1 2">
    <name type="scientific">Ustilago trichophora</name>
    <dbReference type="NCBI Taxonomy" id="86804"/>
    <lineage>
        <taxon>Eukaryota</taxon>
        <taxon>Fungi</taxon>
        <taxon>Dikarya</taxon>
        <taxon>Basidiomycota</taxon>
        <taxon>Ustilaginomycotina</taxon>
        <taxon>Ustilaginomycetes</taxon>
        <taxon>Ustilaginales</taxon>
        <taxon>Ustilaginaceae</taxon>
        <taxon>Ustilago</taxon>
    </lineage>
</organism>
<reference evidence="1 2" key="1">
    <citation type="submission" date="2018-03" db="EMBL/GenBank/DDBJ databases">
        <authorList>
            <person name="Guldener U."/>
        </authorList>
    </citation>
    <scope>NUCLEOTIDE SEQUENCE [LARGE SCALE GENOMIC DNA]</scope>
    <source>
        <strain evidence="1 2">NBRC100155</strain>
    </source>
</reference>
<sequence length="138" mass="15245">MIFWLHGRWWSNIQLGFPEHGSRDLQTPKKDLHACKLLRETSTSAQHTAAAAFACVSTPPLSSTQHTGFDPVCNRSMSINEQRRWPCLPVASGGLLVLIVSSYGVCSKVRIGQMRLVLKRDQAAYASQLVVETGPEPI</sequence>
<proteinExistence type="predicted"/>
<protein>
    <submittedName>
        <fullName evidence="1">Uncharacterized protein</fullName>
    </submittedName>
</protein>
<name>A0A5C3E6U2_9BASI</name>
<dbReference type="EMBL" id="OOIN01000013">
    <property type="protein sequence ID" value="SPO26178.1"/>
    <property type="molecule type" value="Genomic_DNA"/>
</dbReference>
<gene>
    <name evidence="1" type="ORF">UTRI_02454</name>
</gene>
<dbReference type="AlphaFoldDB" id="A0A5C3E6U2"/>
<dbReference type="Proteomes" id="UP000324022">
    <property type="component" value="Unassembled WGS sequence"/>
</dbReference>
<evidence type="ECO:0000313" key="1">
    <source>
        <dbReference type="EMBL" id="SPO26178.1"/>
    </source>
</evidence>
<evidence type="ECO:0000313" key="2">
    <source>
        <dbReference type="Proteomes" id="UP000324022"/>
    </source>
</evidence>
<keyword evidence="2" id="KW-1185">Reference proteome</keyword>
<accession>A0A5C3E6U2</accession>